<dbReference type="Pfam" id="PF07687">
    <property type="entry name" value="M20_dimer"/>
    <property type="match status" value="1"/>
</dbReference>
<dbReference type="GO" id="GO:0006526">
    <property type="term" value="P:L-arginine biosynthetic process"/>
    <property type="evidence" value="ECO:0007669"/>
    <property type="project" value="UniProtKB-KW"/>
</dbReference>
<feature type="domain" description="Peptidase M20 dimerisation" evidence="10">
    <location>
        <begin position="174"/>
        <end position="284"/>
    </location>
</feature>
<dbReference type="InterPro" id="IPR036264">
    <property type="entry name" value="Bact_exopeptidase_dim_dom"/>
</dbReference>
<keyword evidence="3" id="KW-0963">Cytoplasm</keyword>
<dbReference type="Gene3D" id="3.30.70.360">
    <property type="match status" value="1"/>
</dbReference>
<dbReference type="NCBIfam" id="TIGR01892">
    <property type="entry name" value="AcOrn-deacetyl"/>
    <property type="match status" value="1"/>
</dbReference>
<dbReference type="PANTHER" id="PTHR43808">
    <property type="entry name" value="ACETYLORNITHINE DEACETYLASE"/>
    <property type="match status" value="1"/>
</dbReference>
<dbReference type="InterPro" id="IPR050072">
    <property type="entry name" value="Peptidase_M20A"/>
</dbReference>
<dbReference type="SUPFAM" id="SSF53187">
    <property type="entry name" value="Zn-dependent exopeptidases"/>
    <property type="match status" value="1"/>
</dbReference>
<evidence type="ECO:0000313" key="12">
    <source>
        <dbReference type="Proteomes" id="UP000594118"/>
    </source>
</evidence>
<dbReference type="InterPro" id="IPR001261">
    <property type="entry name" value="ArgE/DapE_CS"/>
</dbReference>
<dbReference type="InterPro" id="IPR010169">
    <property type="entry name" value="AcOrn-deacetyl"/>
</dbReference>
<dbReference type="SUPFAM" id="SSF55031">
    <property type="entry name" value="Bacterial exopeptidase dimerisation domain"/>
    <property type="match status" value="1"/>
</dbReference>
<protein>
    <submittedName>
        <fullName evidence="11">Acetylornithine deacetylase</fullName>
        <ecNumber evidence="11">3.5.1.16</ecNumber>
    </submittedName>
</protein>
<dbReference type="CDD" id="cd03894">
    <property type="entry name" value="M20_ArgE"/>
    <property type="match status" value="1"/>
</dbReference>
<name>A0A7L9WKM6_9RHOB</name>
<dbReference type="AlphaFoldDB" id="A0A7L9WKM6"/>
<sequence>MSDLDTTIALLGELVGFPTISSDSNMDAIAFLAGHLERAGARVEVLRDPSGQKANLWATLGPAGDGGLVLSGHSDVVPVAEQDWSSDPFEMVARDGRLYGRGTCDMKGFIAACVAMAPEFAALPLTKPIHFAFTHDEEVGCLGGRALVETLSQRGLRPAMALIGEPTQMQVIEGHKGCCEYTVRFSGAEGHGSAPERGVNAVEYASRYIARLMELRQDLMARTPEGSPFEPPHTTINIGALHGGHAHNVIPGAATLEWEMRPVNDADMAFVKSHIAAYCEEALLPAMRRVAPRADILTEVIGEVAGLIPMPDNQMRDLIQRLTGANGASCVPFGTEAGLFQQIGIETVICGPGSIEQAHKPDEFIDIDQLAQCLALLRKLGVAHGTG</sequence>
<dbReference type="EC" id="3.5.1.16" evidence="11"/>
<dbReference type="GO" id="GO:0008777">
    <property type="term" value="F:acetylornithine deacetylase activity"/>
    <property type="evidence" value="ECO:0007669"/>
    <property type="project" value="UniProtKB-EC"/>
</dbReference>
<evidence type="ECO:0000256" key="8">
    <source>
        <dbReference type="ARBA" id="ARBA00022833"/>
    </source>
</evidence>
<dbReference type="PROSITE" id="PS00759">
    <property type="entry name" value="ARGE_DAPE_CPG2_2"/>
    <property type="match status" value="1"/>
</dbReference>
<gene>
    <name evidence="11" type="primary">argE</name>
    <name evidence="11" type="ORF">F3W81_04275</name>
</gene>
<keyword evidence="12" id="KW-1185">Reference proteome</keyword>
<keyword evidence="6" id="KW-0479">Metal-binding</keyword>
<evidence type="ECO:0000313" key="11">
    <source>
        <dbReference type="EMBL" id="QOL80108.1"/>
    </source>
</evidence>
<dbReference type="Gene3D" id="3.40.630.10">
    <property type="entry name" value="Zn peptidases"/>
    <property type="match status" value="1"/>
</dbReference>
<dbReference type="Proteomes" id="UP000594118">
    <property type="component" value="Chromosome"/>
</dbReference>
<organism evidence="11 12">
    <name type="scientific">Pseudooceanicola spongiae</name>
    <dbReference type="NCBI Taxonomy" id="2613965"/>
    <lineage>
        <taxon>Bacteria</taxon>
        <taxon>Pseudomonadati</taxon>
        <taxon>Pseudomonadota</taxon>
        <taxon>Alphaproteobacteria</taxon>
        <taxon>Rhodobacterales</taxon>
        <taxon>Paracoccaceae</taxon>
        <taxon>Pseudooceanicola</taxon>
    </lineage>
</organism>
<dbReference type="RefSeq" id="WP_193082423.1">
    <property type="nucleotide sequence ID" value="NZ_CP045201.1"/>
</dbReference>
<evidence type="ECO:0000256" key="2">
    <source>
        <dbReference type="ARBA" id="ARBA00005691"/>
    </source>
</evidence>
<comment type="similarity">
    <text evidence="2">Belongs to the peptidase M20A family. ArgE subfamily.</text>
</comment>
<keyword evidence="8" id="KW-0862">Zinc</keyword>
<keyword evidence="9" id="KW-0170">Cobalt</keyword>
<dbReference type="PANTHER" id="PTHR43808:SF31">
    <property type="entry name" value="N-ACETYL-L-CITRULLINE DEACETYLASE"/>
    <property type="match status" value="1"/>
</dbReference>
<dbReference type="NCBIfam" id="NF005710">
    <property type="entry name" value="PRK07522.1"/>
    <property type="match status" value="1"/>
</dbReference>
<dbReference type="GO" id="GO:0046872">
    <property type="term" value="F:metal ion binding"/>
    <property type="evidence" value="ECO:0007669"/>
    <property type="project" value="UniProtKB-KW"/>
</dbReference>
<dbReference type="Pfam" id="PF01546">
    <property type="entry name" value="Peptidase_M20"/>
    <property type="match status" value="1"/>
</dbReference>
<dbReference type="EMBL" id="CP045201">
    <property type="protein sequence ID" value="QOL80108.1"/>
    <property type="molecule type" value="Genomic_DNA"/>
</dbReference>
<comment type="cofactor">
    <cofactor evidence="1">
        <name>Zn(2+)</name>
        <dbReference type="ChEBI" id="CHEBI:29105"/>
    </cofactor>
</comment>
<proteinExistence type="inferred from homology"/>
<keyword evidence="7 11" id="KW-0378">Hydrolase</keyword>
<reference evidence="11 12" key="1">
    <citation type="submission" date="2019-10" db="EMBL/GenBank/DDBJ databases">
        <title>Pseudopuniceibacterium sp. HQ09 islated from Antarctica.</title>
        <authorList>
            <person name="Liao L."/>
            <person name="Su S."/>
            <person name="Chen B."/>
            <person name="Yu Y."/>
        </authorList>
    </citation>
    <scope>NUCLEOTIDE SEQUENCE [LARGE SCALE GENOMIC DNA]</scope>
    <source>
        <strain evidence="11 12">HQ09</strain>
    </source>
</reference>
<evidence type="ECO:0000256" key="1">
    <source>
        <dbReference type="ARBA" id="ARBA00001947"/>
    </source>
</evidence>
<accession>A0A7L9WKM6</accession>
<evidence type="ECO:0000256" key="6">
    <source>
        <dbReference type="ARBA" id="ARBA00022723"/>
    </source>
</evidence>
<keyword evidence="5" id="KW-0028">Amino-acid biosynthesis</keyword>
<evidence type="ECO:0000256" key="7">
    <source>
        <dbReference type="ARBA" id="ARBA00022801"/>
    </source>
</evidence>
<evidence type="ECO:0000256" key="9">
    <source>
        <dbReference type="ARBA" id="ARBA00023285"/>
    </source>
</evidence>
<dbReference type="InterPro" id="IPR011650">
    <property type="entry name" value="Peptidase_M20_dimer"/>
</dbReference>
<evidence type="ECO:0000256" key="4">
    <source>
        <dbReference type="ARBA" id="ARBA00022571"/>
    </source>
</evidence>
<evidence type="ECO:0000256" key="3">
    <source>
        <dbReference type="ARBA" id="ARBA00022490"/>
    </source>
</evidence>
<dbReference type="InterPro" id="IPR002933">
    <property type="entry name" value="Peptidase_M20"/>
</dbReference>
<evidence type="ECO:0000256" key="5">
    <source>
        <dbReference type="ARBA" id="ARBA00022605"/>
    </source>
</evidence>
<keyword evidence="4" id="KW-0055">Arginine biosynthesis</keyword>
<dbReference type="KEGG" id="pshq:F3W81_04275"/>
<evidence type="ECO:0000259" key="10">
    <source>
        <dbReference type="Pfam" id="PF07687"/>
    </source>
</evidence>